<proteinExistence type="predicted"/>
<accession>A0A4S8R5C7</accession>
<keyword evidence="1" id="KW-0175">Coiled coil</keyword>
<organism evidence="2 3">
    <name type="scientific">Botrytis galanthina</name>
    <dbReference type="NCBI Taxonomy" id="278940"/>
    <lineage>
        <taxon>Eukaryota</taxon>
        <taxon>Fungi</taxon>
        <taxon>Dikarya</taxon>
        <taxon>Ascomycota</taxon>
        <taxon>Pezizomycotina</taxon>
        <taxon>Leotiomycetes</taxon>
        <taxon>Helotiales</taxon>
        <taxon>Sclerotiniaceae</taxon>
        <taxon>Botrytis</taxon>
    </lineage>
</organism>
<evidence type="ECO:0000313" key="2">
    <source>
        <dbReference type="EMBL" id="THV49369.1"/>
    </source>
</evidence>
<evidence type="ECO:0000313" key="3">
    <source>
        <dbReference type="Proteomes" id="UP000308671"/>
    </source>
</evidence>
<feature type="coiled-coil region" evidence="1">
    <location>
        <begin position="423"/>
        <end position="450"/>
    </location>
</feature>
<keyword evidence="3" id="KW-1185">Reference proteome</keyword>
<dbReference type="OrthoDB" id="3516401at2759"/>
<dbReference type="AlphaFoldDB" id="A0A4S8R5C7"/>
<gene>
    <name evidence="2" type="ORF">BGAL_0198g00070</name>
</gene>
<sequence>MEEAFEKLKYERDMYAENVQWNMKTVTKLEGERQVLAEELSKFRKQTCSPTDYAPALFAFANAWDNTLYDEDSFDIFRDLRAQTFEWSKREVKDLPQLDDLQGRDRELFFEEAAKVVLLDGSDKREFPKALRRNRRILLHVLGALLTHHLYATVYSDPFFFLGEETSQILNDIMSLGNTWNLGHAQRWRGDTLRLIHPIHKTPDETVVKSETKKLLRNAGISGAAKFMRTPAKYIMNNNPDALQRLEDLYTKAAEHAFLIFCRRPMIKLVDSTSYLGQAYDPHNMEMALHHTVTNRAGINPEGQPILMVTSPTVLRYGLRQADDCIFEERWWHSVWAFQSATVWVHVPLPEDLEGNEEDFTPMPLDPPPSRLKDVKPVKFPLRSNFTVEELGERMRKRVDRVTLLDLVKPYLDDFAEQLRPVLEGLRGEIARRIEERNEMEKQRDEFRSKYLEALQSIEHLKSGV</sequence>
<dbReference type="Proteomes" id="UP000308671">
    <property type="component" value="Unassembled WGS sequence"/>
</dbReference>
<evidence type="ECO:0000256" key="1">
    <source>
        <dbReference type="SAM" id="Coils"/>
    </source>
</evidence>
<comment type="caution">
    <text evidence="2">The sequence shown here is derived from an EMBL/GenBank/DDBJ whole genome shotgun (WGS) entry which is preliminary data.</text>
</comment>
<dbReference type="EMBL" id="PQXL01000198">
    <property type="protein sequence ID" value="THV49369.1"/>
    <property type="molecule type" value="Genomic_DNA"/>
</dbReference>
<name>A0A4S8R5C7_9HELO</name>
<reference evidence="2 3" key="1">
    <citation type="submission" date="2017-12" db="EMBL/GenBank/DDBJ databases">
        <title>Comparative genomics of Botrytis spp.</title>
        <authorList>
            <person name="Valero-Jimenez C.A."/>
            <person name="Tapia P."/>
            <person name="Veloso J."/>
            <person name="Silva-Moreno E."/>
            <person name="Staats M."/>
            <person name="Valdes J.H."/>
            <person name="Van Kan J.A.L."/>
        </authorList>
    </citation>
    <scope>NUCLEOTIDE SEQUENCE [LARGE SCALE GENOMIC DNA]</scope>
    <source>
        <strain evidence="2 3">MUCL435</strain>
    </source>
</reference>
<protein>
    <submittedName>
        <fullName evidence="2">Uncharacterized protein</fullName>
    </submittedName>
</protein>